<gene>
    <name evidence="1" type="ORF">KY290_021547</name>
</gene>
<dbReference type="PANTHER" id="PTHR35504">
    <property type="entry name" value="PROTEIN EMBRYONIC FLOWER 1"/>
    <property type="match status" value="1"/>
</dbReference>
<organism evidence="1 2">
    <name type="scientific">Solanum tuberosum</name>
    <name type="common">Potato</name>
    <dbReference type="NCBI Taxonomy" id="4113"/>
    <lineage>
        <taxon>Eukaryota</taxon>
        <taxon>Viridiplantae</taxon>
        <taxon>Streptophyta</taxon>
        <taxon>Embryophyta</taxon>
        <taxon>Tracheophyta</taxon>
        <taxon>Spermatophyta</taxon>
        <taxon>Magnoliopsida</taxon>
        <taxon>eudicotyledons</taxon>
        <taxon>Gunneridae</taxon>
        <taxon>Pentapetalae</taxon>
        <taxon>asterids</taxon>
        <taxon>lamiids</taxon>
        <taxon>Solanales</taxon>
        <taxon>Solanaceae</taxon>
        <taxon>Solanoideae</taxon>
        <taxon>Solaneae</taxon>
        <taxon>Solanum</taxon>
    </lineage>
</organism>
<comment type="caution">
    <text evidence="1">The sequence shown here is derived from an EMBL/GenBank/DDBJ whole genome shotgun (WGS) entry which is preliminary data.</text>
</comment>
<sequence>MRKKDRRNCSPFESSSKLPSLDVPEYTQCWCANYTHKIGADANLIENSRCDLPEDIANDLHHHKTPKVRLMKTMKSDTIVAPMDKSIKISQKKRNMFQENGRRFGMNNIDGDNGFDGEKFCLQSGRESVNIKHTSKKDSGVRRRKHNQQAQVVTGCSLQILLEGKNSDLDTSGSGANVFIQSSHASLSIEKVQCHLRNNNKSFHTKKHSDLNNLLEDTHASSHKNVISQPENEETSLPENEINLNEVQNHSNVAIPQSNQQPMKPMETGQSTYVPTMDQGACLGSQEKKRKAHALEQLGGRKLQQLAFSTDLLNTTRDSGSKIDLMQDDDISKILDVGGYSTPATVLPIISIPKKDPPCLFNQNPADIADADDKRYFRTVEHQRIRDKSSIAGYSGVDVKLDDRQKKRRKERLGRMSIVGLKR</sequence>
<name>A0ABQ7V1V1_SOLTU</name>
<proteinExistence type="predicted"/>
<evidence type="ECO:0000313" key="2">
    <source>
        <dbReference type="Proteomes" id="UP000826656"/>
    </source>
</evidence>
<dbReference type="InterPro" id="IPR034583">
    <property type="entry name" value="EMF1"/>
</dbReference>
<dbReference type="PANTHER" id="PTHR35504:SF1">
    <property type="entry name" value="PROTEIN EMBRYONIC FLOWER 1"/>
    <property type="match status" value="1"/>
</dbReference>
<dbReference type="Proteomes" id="UP000826656">
    <property type="component" value="Unassembled WGS sequence"/>
</dbReference>
<reference evidence="1 2" key="1">
    <citation type="journal article" date="2021" name="bioRxiv">
        <title>Chromosome-scale and haplotype-resolved genome assembly of a tetraploid potato cultivar.</title>
        <authorList>
            <person name="Sun H."/>
            <person name="Jiao W.-B."/>
            <person name="Krause K."/>
            <person name="Campoy J.A."/>
            <person name="Goel M."/>
            <person name="Folz-Donahue K."/>
            <person name="Kukat C."/>
            <person name="Huettel B."/>
            <person name="Schneeberger K."/>
        </authorList>
    </citation>
    <scope>NUCLEOTIDE SEQUENCE [LARGE SCALE GENOMIC DNA]</scope>
    <source>
        <strain evidence="1">SolTubOtavaFocal</strain>
        <tissue evidence="1">Leaves</tissue>
    </source>
</reference>
<keyword evidence="2" id="KW-1185">Reference proteome</keyword>
<dbReference type="EMBL" id="JAIVGD010000015">
    <property type="protein sequence ID" value="KAH0758054.1"/>
    <property type="molecule type" value="Genomic_DNA"/>
</dbReference>
<protein>
    <submittedName>
        <fullName evidence="1">Uncharacterized protein</fullName>
    </submittedName>
</protein>
<evidence type="ECO:0000313" key="1">
    <source>
        <dbReference type="EMBL" id="KAH0758054.1"/>
    </source>
</evidence>
<accession>A0ABQ7V1V1</accession>